<dbReference type="AlphaFoldDB" id="A0A9D4UHJ1"/>
<accession>A0A9D4UHJ1</accession>
<evidence type="ECO:0000313" key="2">
    <source>
        <dbReference type="Proteomes" id="UP000886520"/>
    </source>
</evidence>
<keyword evidence="2" id="KW-1185">Reference proteome</keyword>
<protein>
    <submittedName>
        <fullName evidence="1">Uncharacterized protein</fullName>
    </submittedName>
</protein>
<name>A0A9D4UHJ1_ADICA</name>
<dbReference type="Proteomes" id="UP000886520">
    <property type="component" value="Chromosome 16"/>
</dbReference>
<organism evidence="1 2">
    <name type="scientific">Adiantum capillus-veneris</name>
    <name type="common">Maidenhair fern</name>
    <dbReference type="NCBI Taxonomy" id="13818"/>
    <lineage>
        <taxon>Eukaryota</taxon>
        <taxon>Viridiplantae</taxon>
        <taxon>Streptophyta</taxon>
        <taxon>Embryophyta</taxon>
        <taxon>Tracheophyta</taxon>
        <taxon>Polypodiopsida</taxon>
        <taxon>Polypodiidae</taxon>
        <taxon>Polypodiales</taxon>
        <taxon>Pteridineae</taxon>
        <taxon>Pteridaceae</taxon>
        <taxon>Vittarioideae</taxon>
        <taxon>Adiantum</taxon>
    </lineage>
</organism>
<comment type="caution">
    <text evidence="1">The sequence shown here is derived from an EMBL/GenBank/DDBJ whole genome shotgun (WGS) entry which is preliminary data.</text>
</comment>
<dbReference type="EMBL" id="JABFUD020000016">
    <property type="protein sequence ID" value="KAI5068015.1"/>
    <property type="molecule type" value="Genomic_DNA"/>
</dbReference>
<evidence type="ECO:0000313" key="1">
    <source>
        <dbReference type="EMBL" id="KAI5068015.1"/>
    </source>
</evidence>
<reference evidence="1" key="1">
    <citation type="submission" date="2021-01" db="EMBL/GenBank/DDBJ databases">
        <title>Adiantum capillus-veneris genome.</title>
        <authorList>
            <person name="Fang Y."/>
            <person name="Liao Q."/>
        </authorList>
    </citation>
    <scope>NUCLEOTIDE SEQUENCE</scope>
    <source>
        <strain evidence="1">H3</strain>
        <tissue evidence="1">Leaf</tissue>
    </source>
</reference>
<gene>
    <name evidence="1" type="ORF">GOP47_0016360</name>
</gene>
<sequence>MQVHLYYVMKLQSIKSSYCSVQQVDFAFSFRKRRRPSKQKVALVLVARGVKHEKRELERAACHPCIDFPASNNTFVRWSPVTTLRHTSSL</sequence>
<proteinExistence type="predicted"/>